<dbReference type="RefSeq" id="XP_008603153.1">
    <property type="nucleotide sequence ID" value="XM_008604931.1"/>
</dbReference>
<dbReference type="AlphaFoldDB" id="J5JB58"/>
<accession>J5JB58</accession>
<dbReference type="Proteomes" id="UP000002762">
    <property type="component" value="Unassembled WGS sequence"/>
</dbReference>
<protein>
    <submittedName>
        <fullName evidence="1">Uncharacterized protein</fullName>
    </submittedName>
</protein>
<keyword evidence="2" id="KW-1185">Reference proteome</keyword>
<proteinExistence type="predicted"/>
<dbReference type="InParanoid" id="J5JB58"/>
<gene>
    <name evidence="1" type="ORF">BBA_09834</name>
</gene>
<name>J5JB58_BEAB2</name>
<organism evidence="1 2">
    <name type="scientific">Beauveria bassiana (strain ARSEF 2860)</name>
    <name type="common">White muscardine disease fungus</name>
    <name type="synonym">Tritirachium shiotae</name>
    <dbReference type="NCBI Taxonomy" id="655819"/>
    <lineage>
        <taxon>Eukaryota</taxon>
        <taxon>Fungi</taxon>
        <taxon>Dikarya</taxon>
        <taxon>Ascomycota</taxon>
        <taxon>Pezizomycotina</taxon>
        <taxon>Sordariomycetes</taxon>
        <taxon>Hypocreomycetidae</taxon>
        <taxon>Hypocreales</taxon>
        <taxon>Cordycipitaceae</taxon>
        <taxon>Beauveria</taxon>
    </lineage>
</organism>
<dbReference type="GeneID" id="19892846"/>
<sequence>MTYVTGAKNGSTVMPSALWSQSATIASILPSEMPSVLPTSLCTATSRHIGSAMYMHTLSSGIQWKSNTSTAAVLPSSASLAFSIASQLPVPVPTTSLASIAPGTEASILVIVLATASFVFGLA</sequence>
<reference evidence="1 2" key="1">
    <citation type="journal article" date="2012" name="Sci. Rep.">
        <title>Genomic perspectives on the evolution of fungal entomopathogenicity in Beauveria bassiana.</title>
        <authorList>
            <person name="Xiao G."/>
            <person name="Ying S.H."/>
            <person name="Zheng P."/>
            <person name="Wang Z.L."/>
            <person name="Zhang S."/>
            <person name="Xie X.Q."/>
            <person name="Shang Y."/>
            <person name="St Leger R.J."/>
            <person name="Zhao G.P."/>
            <person name="Wang C."/>
            <person name="Feng M.G."/>
        </authorList>
    </citation>
    <scope>NUCLEOTIDE SEQUENCE [LARGE SCALE GENOMIC DNA]</scope>
    <source>
        <strain evidence="1 2">ARSEF 2860</strain>
    </source>
</reference>
<dbReference type="EMBL" id="JH725219">
    <property type="protein sequence ID" value="EJP61216.1"/>
    <property type="molecule type" value="Genomic_DNA"/>
</dbReference>
<dbReference type="HOGENOM" id="CLU_2014850_0_0_1"/>
<evidence type="ECO:0000313" key="1">
    <source>
        <dbReference type="EMBL" id="EJP61216.1"/>
    </source>
</evidence>
<evidence type="ECO:0000313" key="2">
    <source>
        <dbReference type="Proteomes" id="UP000002762"/>
    </source>
</evidence>